<evidence type="ECO:0000259" key="2">
    <source>
        <dbReference type="PROSITE" id="PS50110"/>
    </source>
</evidence>
<keyword evidence="5" id="KW-1185">Reference proteome</keyword>
<dbReference type="InterPro" id="IPR011006">
    <property type="entry name" value="CheY-like_superfamily"/>
</dbReference>
<dbReference type="Gene3D" id="1.10.3210.10">
    <property type="entry name" value="Hypothetical protein af1432"/>
    <property type="match status" value="1"/>
</dbReference>
<evidence type="ECO:0000256" key="1">
    <source>
        <dbReference type="PROSITE-ProRule" id="PRU00169"/>
    </source>
</evidence>
<dbReference type="InterPro" id="IPR001789">
    <property type="entry name" value="Sig_transdc_resp-reg_receiver"/>
</dbReference>
<dbReference type="GO" id="GO:0071111">
    <property type="term" value="F:cyclic-guanylate-specific phosphodiesterase activity"/>
    <property type="evidence" value="ECO:0007669"/>
    <property type="project" value="UniProtKB-EC"/>
</dbReference>
<keyword evidence="4" id="KW-0378">Hydrolase</keyword>
<dbReference type="SMART" id="SM00448">
    <property type="entry name" value="REC"/>
    <property type="match status" value="1"/>
</dbReference>
<organism evidence="4 5">
    <name type="scientific">Rubripirellula tenax</name>
    <dbReference type="NCBI Taxonomy" id="2528015"/>
    <lineage>
        <taxon>Bacteria</taxon>
        <taxon>Pseudomonadati</taxon>
        <taxon>Planctomycetota</taxon>
        <taxon>Planctomycetia</taxon>
        <taxon>Pirellulales</taxon>
        <taxon>Pirellulaceae</taxon>
        <taxon>Rubripirellula</taxon>
    </lineage>
</organism>
<evidence type="ECO:0000313" key="5">
    <source>
        <dbReference type="Proteomes" id="UP000318288"/>
    </source>
</evidence>
<dbReference type="SUPFAM" id="SSF52172">
    <property type="entry name" value="CheY-like"/>
    <property type="match status" value="1"/>
</dbReference>
<dbReference type="InterPro" id="IPR052020">
    <property type="entry name" value="Cyclic_di-GMP/3'3'-cGAMP_PDE"/>
</dbReference>
<comment type="caution">
    <text evidence="4">The sequence shown here is derived from an EMBL/GenBank/DDBJ whole genome shotgun (WGS) entry which is preliminary data.</text>
</comment>
<dbReference type="EC" id="3.1.4.52" evidence="4"/>
<dbReference type="SUPFAM" id="SSF109604">
    <property type="entry name" value="HD-domain/PDEase-like"/>
    <property type="match status" value="1"/>
</dbReference>
<dbReference type="OrthoDB" id="9759601at2"/>
<feature type="domain" description="Response regulatory" evidence="2">
    <location>
        <begin position="49"/>
        <end position="166"/>
    </location>
</feature>
<dbReference type="Proteomes" id="UP000318288">
    <property type="component" value="Unassembled WGS sequence"/>
</dbReference>
<dbReference type="Pfam" id="PF00072">
    <property type="entry name" value="Response_reg"/>
    <property type="match status" value="1"/>
</dbReference>
<dbReference type="InterPro" id="IPR037522">
    <property type="entry name" value="HD_GYP_dom"/>
</dbReference>
<dbReference type="GO" id="GO:0000160">
    <property type="term" value="P:phosphorelay signal transduction system"/>
    <property type="evidence" value="ECO:0007669"/>
    <property type="project" value="InterPro"/>
</dbReference>
<dbReference type="PROSITE" id="PS51832">
    <property type="entry name" value="HD_GYP"/>
    <property type="match status" value="1"/>
</dbReference>
<dbReference type="CDD" id="cd00077">
    <property type="entry name" value="HDc"/>
    <property type="match status" value="1"/>
</dbReference>
<dbReference type="PANTHER" id="PTHR45228:SF1">
    <property type="entry name" value="CYCLIC DI-GMP PHOSPHODIESTERASE TM_0186"/>
    <property type="match status" value="1"/>
</dbReference>
<sequence>MNDTSAIAGPSSNVFSVAADDPTKSALLSETTFSPMSLERDGAAVRESQVLIVDDEDTNIEIVRAYLEEDGFSKFITTTDSTSAMELIQNHRPEIVLLDINMPKVSGLQILEALKADPELKLIPTVVLTASTSSDIKLQALRLGAADFLAKPVDPSELILRVENVLAVKAYQDHLAQYSEQLEKQVRLRTRELIRSRQEAIHCLARAGEYRDDDTGQHVLRVGRYAALIAIELGFPRAAIDLIEQAAQLHDVGKIGVPDSVLHKPGKLDPHEFDIMRGHCGIGRRIINPLSHEESIRLKQHTSVGMQIMSSTTSPVLKLASVIAATHHEKWDGSGYPNGLAGKNIPIEGRIVAVADVFDALGSQRPYKAAFPIDKCFEILIDGRGTHFDPTVLDAFLKRKEDAISIRQSFVDASDVSLPE</sequence>
<protein>
    <submittedName>
        <fullName evidence="4">Cyclic di-GMP phosphodiesterase response regulator RpfG</fullName>
        <ecNumber evidence="4">3.1.4.52</ecNumber>
    </submittedName>
</protein>
<evidence type="ECO:0000313" key="4">
    <source>
        <dbReference type="EMBL" id="TWU56571.1"/>
    </source>
</evidence>
<dbReference type="AlphaFoldDB" id="A0A5C6FAJ7"/>
<dbReference type="Pfam" id="PF13487">
    <property type="entry name" value="HD_5"/>
    <property type="match status" value="1"/>
</dbReference>
<dbReference type="InterPro" id="IPR003607">
    <property type="entry name" value="HD/PDEase_dom"/>
</dbReference>
<dbReference type="EMBL" id="SJPW01000003">
    <property type="protein sequence ID" value="TWU56571.1"/>
    <property type="molecule type" value="Genomic_DNA"/>
</dbReference>
<dbReference type="PROSITE" id="PS50110">
    <property type="entry name" value="RESPONSE_REGULATORY"/>
    <property type="match status" value="1"/>
</dbReference>
<gene>
    <name evidence="4" type="primary">rpfG_2</name>
    <name evidence="4" type="ORF">Poly51_24870</name>
</gene>
<feature type="domain" description="HD-GYP" evidence="3">
    <location>
        <begin position="193"/>
        <end position="412"/>
    </location>
</feature>
<reference evidence="4 5" key="1">
    <citation type="submission" date="2019-02" db="EMBL/GenBank/DDBJ databases">
        <title>Deep-cultivation of Planctomycetes and their phenomic and genomic characterization uncovers novel biology.</title>
        <authorList>
            <person name="Wiegand S."/>
            <person name="Jogler M."/>
            <person name="Boedeker C."/>
            <person name="Pinto D."/>
            <person name="Vollmers J."/>
            <person name="Rivas-Marin E."/>
            <person name="Kohn T."/>
            <person name="Peeters S.H."/>
            <person name="Heuer A."/>
            <person name="Rast P."/>
            <person name="Oberbeckmann S."/>
            <person name="Bunk B."/>
            <person name="Jeske O."/>
            <person name="Meyerdierks A."/>
            <person name="Storesund J.E."/>
            <person name="Kallscheuer N."/>
            <person name="Luecker S."/>
            <person name="Lage O.M."/>
            <person name="Pohl T."/>
            <person name="Merkel B.J."/>
            <person name="Hornburger P."/>
            <person name="Mueller R.-W."/>
            <person name="Bruemmer F."/>
            <person name="Labrenz M."/>
            <person name="Spormann A.M."/>
            <person name="Op Den Camp H."/>
            <person name="Overmann J."/>
            <person name="Amann R."/>
            <person name="Jetten M.S.M."/>
            <person name="Mascher T."/>
            <person name="Medema M.H."/>
            <person name="Devos D.P."/>
            <person name="Kaster A.-K."/>
            <person name="Ovreas L."/>
            <person name="Rohde M."/>
            <person name="Galperin M.Y."/>
            <person name="Jogler C."/>
        </authorList>
    </citation>
    <scope>NUCLEOTIDE SEQUENCE [LARGE SCALE GENOMIC DNA]</scope>
    <source>
        <strain evidence="4 5">Poly51</strain>
    </source>
</reference>
<accession>A0A5C6FAJ7</accession>
<feature type="modified residue" description="4-aspartylphosphate" evidence="1">
    <location>
        <position position="99"/>
    </location>
</feature>
<dbReference type="SMART" id="SM00471">
    <property type="entry name" value="HDc"/>
    <property type="match status" value="1"/>
</dbReference>
<proteinExistence type="predicted"/>
<dbReference type="Gene3D" id="3.40.50.2300">
    <property type="match status" value="1"/>
</dbReference>
<evidence type="ECO:0000259" key="3">
    <source>
        <dbReference type="PROSITE" id="PS51832"/>
    </source>
</evidence>
<dbReference type="PANTHER" id="PTHR45228">
    <property type="entry name" value="CYCLIC DI-GMP PHOSPHODIESTERASE TM_0186-RELATED"/>
    <property type="match status" value="1"/>
</dbReference>
<name>A0A5C6FAJ7_9BACT</name>
<dbReference type="RefSeq" id="WP_146457745.1">
    <property type="nucleotide sequence ID" value="NZ_SJPW01000003.1"/>
</dbReference>
<keyword evidence="1" id="KW-0597">Phosphoprotein</keyword>